<evidence type="ECO:0000256" key="1">
    <source>
        <dbReference type="SAM" id="MobiDB-lite"/>
    </source>
</evidence>
<sequence length="396" mass="41513">MPLDTEVKGDPDSLTAVCDWAKRQEAGAEQAASQVFGARGESEAGWQHAAGEGFRSVLSFTGRMIDTEVRALQDLCGALQTHADDLRTVRSRMQQARDVALQGGLKIDGFKIQEPGPAPAEPAALPKDRPATPEQQREHAAATAAQDAFQRKATAYAQASQIVNAARKHESESQHVLVRFLAGVLDPVKLSLTLTDVTGGVLGATAVRTSKFKEFAEAEMLKSERAAKLTTSQNLSIANRTKAAMIEIGSDLRAKDYADAATATRTARVIDRFPPKVKFAIQTLDGKLIPQSVKTANPWLQGATKFGKIIPGLGLAATGVGIGYDINQGKDPTQAVASGGSSLVAGAVVGAAIGGPAGAVAGGLVGLGVGFAVDEFWDGIVHVGERLSEINPKMTR</sequence>
<proteinExistence type="predicted"/>
<dbReference type="RefSeq" id="WP_345358259.1">
    <property type="nucleotide sequence ID" value="NZ_BAABII010000003.1"/>
</dbReference>
<comment type="caution">
    <text evidence="2">The sequence shown here is derived from an EMBL/GenBank/DDBJ whole genome shotgun (WGS) entry which is preliminary data.</text>
</comment>
<feature type="region of interest" description="Disordered" evidence="1">
    <location>
        <begin position="111"/>
        <end position="145"/>
    </location>
</feature>
<dbReference type="EMBL" id="JBGEHV010000013">
    <property type="protein sequence ID" value="MEY8039707.1"/>
    <property type="molecule type" value="Genomic_DNA"/>
</dbReference>
<gene>
    <name evidence="2" type="ORF">AB8O55_09895</name>
</gene>
<accession>A0ABV4CF26</accession>
<keyword evidence="3" id="KW-1185">Reference proteome</keyword>
<dbReference type="Proteomes" id="UP001564626">
    <property type="component" value="Unassembled WGS sequence"/>
</dbReference>
<evidence type="ECO:0008006" key="4">
    <source>
        <dbReference type="Google" id="ProtNLM"/>
    </source>
</evidence>
<organism evidence="2 3">
    <name type="scientific">Saccharopolyspora cebuensis</name>
    <dbReference type="NCBI Taxonomy" id="418759"/>
    <lineage>
        <taxon>Bacteria</taxon>
        <taxon>Bacillati</taxon>
        <taxon>Actinomycetota</taxon>
        <taxon>Actinomycetes</taxon>
        <taxon>Pseudonocardiales</taxon>
        <taxon>Pseudonocardiaceae</taxon>
        <taxon>Saccharopolyspora</taxon>
    </lineage>
</organism>
<evidence type="ECO:0000313" key="2">
    <source>
        <dbReference type="EMBL" id="MEY8039707.1"/>
    </source>
</evidence>
<name>A0ABV4CF26_9PSEU</name>
<feature type="compositionally biased region" description="Basic and acidic residues" evidence="1">
    <location>
        <begin position="126"/>
        <end position="140"/>
    </location>
</feature>
<protein>
    <recommendedName>
        <fullName evidence="4">Glycine zipper domain-containing protein</fullName>
    </recommendedName>
</protein>
<reference evidence="2 3" key="1">
    <citation type="submission" date="2024-08" db="EMBL/GenBank/DDBJ databases">
        <title>Genome mining of Saccharopolyspora cebuensis PGLac3 from Nigerian medicinal plant.</title>
        <authorList>
            <person name="Ezeobiora C.E."/>
            <person name="Igbokwe N.H."/>
            <person name="Amin D.H."/>
            <person name="Mendie U.E."/>
        </authorList>
    </citation>
    <scope>NUCLEOTIDE SEQUENCE [LARGE SCALE GENOMIC DNA]</scope>
    <source>
        <strain evidence="2 3">PGLac3</strain>
    </source>
</reference>
<evidence type="ECO:0000313" key="3">
    <source>
        <dbReference type="Proteomes" id="UP001564626"/>
    </source>
</evidence>